<dbReference type="Proteomes" id="UP000606991">
    <property type="component" value="Unassembled WGS sequence"/>
</dbReference>
<feature type="binding site" evidence="7">
    <location>
        <position position="149"/>
    </location>
    <ligand>
        <name>N-formimidoyl-L-glutamate</name>
        <dbReference type="ChEBI" id="CHEBI:58928"/>
    </ligand>
</feature>
<feature type="binding site" evidence="7">
    <location>
        <position position="183"/>
    </location>
    <ligand>
        <name>4-imidazolone-5-propanoate</name>
        <dbReference type="ChEBI" id="CHEBI:77893"/>
    </ligand>
</feature>
<dbReference type="SUPFAM" id="SSF51556">
    <property type="entry name" value="Metallo-dependent hydrolases"/>
    <property type="match status" value="1"/>
</dbReference>
<dbReference type="RefSeq" id="WP_337309103.1">
    <property type="nucleotide sequence ID" value="NZ_JAEKNS010000030.1"/>
</dbReference>
<feature type="binding site" evidence="7">
    <location>
        <position position="77"/>
    </location>
    <ligand>
        <name>Fe(3+)</name>
        <dbReference type="ChEBI" id="CHEBI:29034"/>
    </ligand>
</feature>
<evidence type="ECO:0000256" key="7">
    <source>
        <dbReference type="HAMAP-Rule" id="MF_00372"/>
    </source>
</evidence>
<feature type="binding site" evidence="7">
    <location>
        <position position="246"/>
    </location>
    <ligand>
        <name>4-imidazolone-5-propanoate</name>
        <dbReference type="ChEBI" id="CHEBI:77893"/>
    </ligand>
</feature>
<reference evidence="9 10" key="1">
    <citation type="submission" date="2020-10" db="EMBL/GenBank/DDBJ databases">
        <title>Ca. Dormibacterota MAGs.</title>
        <authorList>
            <person name="Montgomery K."/>
        </authorList>
    </citation>
    <scope>NUCLEOTIDE SEQUENCE [LARGE SCALE GENOMIC DNA]</scope>
    <source>
        <strain evidence="9">SC8812_S17_18</strain>
    </source>
</reference>
<keyword evidence="3 7" id="KW-0378">Hydrolase</keyword>
<sequence length="419" mass="42745">MRAVPTLIVRNIGALVTCDPRRGDAPGVVHDAVLIAAGGTITYAGPSDGATVPALTADVVDIDAHGAAVIPGFVDAHSHITWLGERSEEYAERARGVSYEEIGRRGGGIGATVRSTAAGTVAEIRHAAAARARRMIECGTTTVEVKSGYGLALDAEMRQLDAAIEVGHEEDLPDVVATYLPLHAPPGGDREALLDEVCRAGVRAAATRASFCDVFCEDGAFTVDECRRVLVAAREAGLGVKVHAEQRSHSGGAQLAAALHAASADHLEHGTDEDFRALAGAAVAAVILPGAALVLGGPPPPGRRLLEAGATVAVATDCNPGSCYSESMPLMVSLAVATAGMTPAQALVAATAGGAAALRLEDRGMLRAGLRCDAVILATPRWLDIGYHLGANLAETVIRAGLVVAGGEPQAAGDDLSEP</sequence>
<organism evidence="9 10">
    <name type="scientific">Candidatus Aeolococcus gillhamiae</name>
    <dbReference type="NCBI Taxonomy" id="3127015"/>
    <lineage>
        <taxon>Bacteria</taxon>
        <taxon>Bacillati</taxon>
        <taxon>Candidatus Dormiibacterota</taxon>
        <taxon>Candidatus Dormibacteria</taxon>
        <taxon>Candidatus Aeolococcales</taxon>
        <taxon>Candidatus Aeolococcaceae</taxon>
        <taxon>Candidatus Aeolococcus</taxon>
    </lineage>
</organism>
<evidence type="ECO:0000256" key="1">
    <source>
        <dbReference type="ARBA" id="ARBA00012864"/>
    </source>
</evidence>
<feature type="binding site" evidence="7">
    <location>
        <position position="319"/>
    </location>
    <ligand>
        <name>N-formimidoyl-L-glutamate</name>
        <dbReference type="ChEBI" id="CHEBI:58928"/>
    </ligand>
</feature>
<dbReference type="Gene3D" id="2.30.40.10">
    <property type="entry name" value="Urease, subunit C, domain 1"/>
    <property type="match status" value="1"/>
</dbReference>
<comment type="function">
    <text evidence="7">Catalyzes the hydrolytic cleavage of the carbon-nitrogen bond in imidazolone-5-propanoate to yield N-formimidoyl-L-glutamate. It is the third step in the universal histidine degradation pathway.</text>
</comment>
<dbReference type="GO" id="GO:0005737">
    <property type="term" value="C:cytoplasm"/>
    <property type="evidence" value="ECO:0007669"/>
    <property type="project" value="UniProtKB-SubCell"/>
</dbReference>
<comment type="cofactor">
    <cofactor evidence="7">
        <name>Zn(2+)</name>
        <dbReference type="ChEBI" id="CHEBI:29105"/>
    </cofactor>
    <cofactor evidence="7">
        <name>Fe(3+)</name>
        <dbReference type="ChEBI" id="CHEBI:29034"/>
    </cofactor>
    <text evidence="7">Binds 1 zinc or iron ion per subunit.</text>
</comment>
<feature type="binding site" evidence="7">
    <location>
        <position position="243"/>
    </location>
    <ligand>
        <name>Fe(3+)</name>
        <dbReference type="ChEBI" id="CHEBI:29034"/>
    </ligand>
</feature>
<keyword evidence="2 7" id="KW-0479">Metal-binding</keyword>
<evidence type="ECO:0000313" key="9">
    <source>
        <dbReference type="EMBL" id="MBJ7593638.1"/>
    </source>
</evidence>
<name>A0A934JYG8_9BACT</name>
<dbReference type="GO" id="GO:0008270">
    <property type="term" value="F:zinc ion binding"/>
    <property type="evidence" value="ECO:0007669"/>
    <property type="project" value="UniProtKB-UniRule"/>
</dbReference>
<feature type="binding site" evidence="7">
    <location>
        <position position="149"/>
    </location>
    <ligand>
        <name>4-imidazolone-5-propanoate</name>
        <dbReference type="ChEBI" id="CHEBI:77893"/>
    </ligand>
</feature>
<gene>
    <name evidence="7" type="primary">hutI</name>
    <name evidence="9" type="ORF">JF886_02050</name>
</gene>
<evidence type="ECO:0000313" key="10">
    <source>
        <dbReference type="Proteomes" id="UP000606991"/>
    </source>
</evidence>
<feature type="binding site" evidence="7">
    <location>
        <position position="86"/>
    </location>
    <ligand>
        <name>4-imidazolone-5-propanoate</name>
        <dbReference type="ChEBI" id="CHEBI:77893"/>
    </ligand>
</feature>
<evidence type="ECO:0000256" key="2">
    <source>
        <dbReference type="ARBA" id="ARBA00022723"/>
    </source>
</evidence>
<feature type="binding site" evidence="7">
    <location>
        <position position="79"/>
    </location>
    <ligand>
        <name>Zn(2+)</name>
        <dbReference type="ChEBI" id="CHEBI:29105"/>
    </ligand>
</feature>
<dbReference type="GO" id="GO:0019556">
    <property type="term" value="P:L-histidine catabolic process to glutamate and formamide"/>
    <property type="evidence" value="ECO:0007669"/>
    <property type="project" value="UniProtKB-UniRule"/>
</dbReference>
<comment type="catalytic activity">
    <reaction evidence="7">
        <text>4-imidazolone-5-propanoate + H2O = N-formimidoyl-L-glutamate</text>
        <dbReference type="Rhea" id="RHEA:23660"/>
        <dbReference type="ChEBI" id="CHEBI:15377"/>
        <dbReference type="ChEBI" id="CHEBI:58928"/>
        <dbReference type="ChEBI" id="CHEBI:77893"/>
        <dbReference type="EC" id="3.5.2.7"/>
    </reaction>
</comment>
<comment type="subcellular location">
    <subcellularLocation>
        <location evidence="7">Cytoplasm</location>
    </subcellularLocation>
</comment>
<dbReference type="GO" id="GO:0050480">
    <property type="term" value="F:imidazolonepropionase activity"/>
    <property type="evidence" value="ECO:0007669"/>
    <property type="project" value="UniProtKB-UniRule"/>
</dbReference>
<feature type="binding site" evidence="7">
    <location>
        <position position="79"/>
    </location>
    <ligand>
        <name>Fe(3+)</name>
        <dbReference type="ChEBI" id="CHEBI:29034"/>
    </ligand>
</feature>
<keyword evidence="5 7" id="KW-0862">Zinc</keyword>
<dbReference type="PANTHER" id="PTHR42752:SF1">
    <property type="entry name" value="IMIDAZOLONEPROPIONASE-RELATED"/>
    <property type="match status" value="1"/>
</dbReference>
<comment type="caution">
    <text evidence="9">The sequence shown here is derived from an EMBL/GenBank/DDBJ whole genome shotgun (WGS) entry which is preliminary data.</text>
</comment>
<keyword evidence="4 7" id="KW-0369">Histidine metabolism</keyword>
<feature type="binding site" evidence="7">
    <location>
        <position position="77"/>
    </location>
    <ligand>
        <name>Zn(2+)</name>
        <dbReference type="ChEBI" id="CHEBI:29105"/>
    </ligand>
</feature>
<dbReference type="HAMAP" id="MF_00372">
    <property type="entry name" value="HutI"/>
    <property type="match status" value="1"/>
</dbReference>
<evidence type="ECO:0000259" key="8">
    <source>
        <dbReference type="Pfam" id="PF01979"/>
    </source>
</evidence>
<evidence type="ECO:0000256" key="4">
    <source>
        <dbReference type="ARBA" id="ARBA00022808"/>
    </source>
</evidence>
<dbReference type="SUPFAM" id="SSF51338">
    <property type="entry name" value="Composite domain of metallo-dependent hydrolases"/>
    <property type="match status" value="2"/>
</dbReference>
<dbReference type="Pfam" id="PF01979">
    <property type="entry name" value="Amidohydro_1"/>
    <property type="match status" value="1"/>
</dbReference>
<keyword evidence="7" id="KW-0963">Cytoplasm</keyword>
<dbReference type="InterPro" id="IPR032466">
    <property type="entry name" value="Metal_Hydrolase"/>
</dbReference>
<dbReference type="EMBL" id="JAEKNS010000030">
    <property type="protein sequence ID" value="MBJ7593638.1"/>
    <property type="molecule type" value="Genomic_DNA"/>
</dbReference>
<feature type="binding site" evidence="7">
    <location>
        <position position="322"/>
    </location>
    <ligand>
        <name>4-imidazolone-5-propanoate</name>
        <dbReference type="ChEBI" id="CHEBI:77893"/>
    </ligand>
</feature>
<dbReference type="AlphaFoldDB" id="A0A934JYG8"/>
<comment type="pathway">
    <text evidence="7">Amino-acid degradation; L-histidine degradation into L-glutamate; N-formimidoyl-L-glutamate from L-histidine: step 3/3.</text>
</comment>
<keyword evidence="6 7" id="KW-0408">Iron</keyword>
<evidence type="ECO:0000256" key="6">
    <source>
        <dbReference type="ARBA" id="ARBA00023004"/>
    </source>
</evidence>
<evidence type="ECO:0000256" key="3">
    <source>
        <dbReference type="ARBA" id="ARBA00022801"/>
    </source>
</evidence>
<evidence type="ECO:0000256" key="5">
    <source>
        <dbReference type="ARBA" id="ARBA00022833"/>
    </source>
</evidence>
<feature type="binding site" evidence="7">
    <location>
        <position position="317"/>
    </location>
    <ligand>
        <name>Fe(3+)</name>
        <dbReference type="ChEBI" id="CHEBI:29034"/>
    </ligand>
</feature>
<proteinExistence type="inferred from homology"/>
<comment type="similarity">
    <text evidence="7">Belongs to the metallo-dependent hydrolases superfamily. HutI family.</text>
</comment>
<feature type="domain" description="Amidohydrolase-related" evidence="8">
    <location>
        <begin position="69"/>
        <end position="379"/>
    </location>
</feature>
<feature type="binding site" evidence="7">
    <location>
        <position position="321"/>
    </location>
    <ligand>
        <name>N-formimidoyl-L-glutamate</name>
        <dbReference type="ChEBI" id="CHEBI:58928"/>
    </ligand>
</feature>
<feature type="binding site" evidence="7">
    <location>
        <position position="243"/>
    </location>
    <ligand>
        <name>Zn(2+)</name>
        <dbReference type="ChEBI" id="CHEBI:29105"/>
    </ligand>
</feature>
<dbReference type="EC" id="3.5.2.7" evidence="1 7"/>
<feature type="binding site" evidence="7">
    <location>
        <position position="317"/>
    </location>
    <ligand>
        <name>Zn(2+)</name>
        <dbReference type="ChEBI" id="CHEBI:29105"/>
    </ligand>
</feature>
<dbReference type="InterPro" id="IPR006680">
    <property type="entry name" value="Amidohydro-rel"/>
</dbReference>
<dbReference type="GO" id="GO:0005506">
    <property type="term" value="F:iron ion binding"/>
    <property type="evidence" value="ECO:0007669"/>
    <property type="project" value="UniProtKB-UniRule"/>
</dbReference>
<accession>A0A934JYG8</accession>
<dbReference type="InterPro" id="IPR005920">
    <property type="entry name" value="HutI"/>
</dbReference>
<dbReference type="NCBIfam" id="TIGR01224">
    <property type="entry name" value="hutI"/>
    <property type="match status" value="1"/>
</dbReference>
<protein>
    <recommendedName>
        <fullName evidence="1 7">Imidazolonepropionase</fullName>
        <ecNumber evidence="1 7">3.5.2.7</ecNumber>
    </recommendedName>
    <alternativeName>
        <fullName evidence="7">Imidazolone-5-propionate hydrolase</fullName>
    </alternativeName>
</protein>
<dbReference type="Gene3D" id="3.20.20.140">
    <property type="entry name" value="Metal-dependent hydrolases"/>
    <property type="match status" value="1"/>
</dbReference>
<dbReference type="PANTHER" id="PTHR42752">
    <property type="entry name" value="IMIDAZOLONEPROPIONASE"/>
    <property type="match status" value="1"/>
</dbReference>
<dbReference type="InterPro" id="IPR011059">
    <property type="entry name" value="Metal-dep_hydrolase_composite"/>
</dbReference>